<keyword evidence="2" id="KW-1185">Reference proteome</keyword>
<reference evidence="2" key="1">
    <citation type="submission" date="2022-06" db="EMBL/GenBank/DDBJ databases">
        <authorList>
            <person name="Berger JAMES D."/>
            <person name="Berger JAMES D."/>
        </authorList>
    </citation>
    <scope>NUCLEOTIDE SEQUENCE [LARGE SCALE GENOMIC DNA]</scope>
</reference>
<dbReference type="AlphaFoldDB" id="A0AA85K5P8"/>
<feature type="signal peptide" evidence="1">
    <location>
        <begin position="1"/>
        <end position="21"/>
    </location>
</feature>
<sequence>MKITLVSLFILLLLTFSCSEAHPKLKAIAGTLKRSMGDKLDEIARMIHEDNLLNEGESHERRLK</sequence>
<feature type="chain" id="PRO_5041741859" evidence="1">
    <location>
        <begin position="22"/>
        <end position="64"/>
    </location>
</feature>
<evidence type="ECO:0000256" key="1">
    <source>
        <dbReference type="SAM" id="SignalP"/>
    </source>
</evidence>
<name>A0AA85K5P8_TRIRE</name>
<reference evidence="3" key="2">
    <citation type="submission" date="2023-11" db="UniProtKB">
        <authorList>
            <consortium name="WormBaseParasite"/>
        </authorList>
    </citation>
    <scope>IDENTIFICATION</scope>
</reference>
<keyword evidence="1" id="KW-0732">Signal</keyword>
<evidence type="ECO:0000313" key="2">
    <source>
        <dbReference type="Proteomes" id="UP000050795"/>
    </source>
</evidence>
<accession>A0AA85K5P8</accession>
<proteinExistence type="predicted"/>
<dbReference type="PROSITE" id="PS51257">
    <property type="entry name" value="PROKAR_LIPOPROTEIN"/>
    <property type="match status" value="1"/>
</dbReference>
<evidence type="ECO:0000313" key="3">
    <source>
        <dbReference type="WBParaSite" id="TREG1_60860.1"/>
    </source>
</evidence>
<protein>
    <submittedName>
        <fullName evidence="3">Uncharacterized protein</fullName>
    </submittedName>
</protein>
<dbReference type="Proteomes" id="UP000050795">
    <property type="component" value="Unassembled WGS sequence"/>
</dbReference>
<organism evidence="2 3">
    <name type="scientific">Trichobilharzia regenti</name>
    <name type="common">Nasal bird schistosome</name>
    <dbReference type="NCBI Taxonomy" id="157069"/>
    <lineage>
        <taxon>Eukaryota</taxon>
        <taxon>Metazoa</taxon>
        <taxon>Spiralia</taxon>
        <taxon>Lophotrochozoa</taxon>
        <taxon>Platyhelminthes</taxon>
        <taxon>Trematoda</taxon>
        <taxon>Digenea</taxon>
        <taxon>Strigeidida</taxon>
        <taxon>Schistosomatoidea</taxon>
        <taxon>Schistosomatidae</taxon>
        <taxon>Trichobilharzia</taxon>
    </lineage>
</organism>
<dbReference type="WBParaSite" id="TREG1_60860.1">
    <property type="protein sequence ID" value="TREG1_60860.1"/>
    <property type="gene ID" value="TREG1_60860"/>
</dbReference>